<protein>
    <submittedName>
        <fullName evidence="1">Glutamate carboxypeptidase</fullName>
    </submittedName>
</protein>
<dbReference type="Gene3D" id="3.30.70.360">
    <property type="match status" value="1"/>
</dbReference>
<comment type="caution">
    <text evidence="1">The sequence shown here is derived from an EMBL/GenBank/DDBJ whole genome shotgun (WGS) entry which is preliminary data.</text>
</comment>
<proteinExistence type="predicted"/>
<keyword evidence="1" id="KW-0121">Carboxypeptidase</keyword>
<keyword evidence="1" id="KW-0378">Hydrolase</keyword>
<dbReference type="GO" id="GO:0004180">
    <property type="term" value="F:carboxypeptidase activity"/>
    <property type="evidence" value="ECO:0007669"/>
    <property type="project" value="UniProtKB-KW"/>
</dbReference>
<gene>
    <name evidence="1" type="ORF">V6243_18195</name>
</gene>
<reference evidence="1 2" key="1">
    <citation type="submission" date="2024-02" db="EMBL/GenBank/DDBJ databases">
        <title>Bacteria isolated from the canopy kelp, Nereocystis luetkeana.</title>
        <authorList>
            <person name="Pfister C.A."/>
            <person name="Younker I.T."/>
            <person name="Light S.H."/>
        </authorList>
    </citation>
    <scope>NUCLEOTIDE SEQUENCE [LARGE SCALE GENOMIC DNA]</scope>
    <source>
        <strain evidence="1 2">TI.5.07</strain>
    </source>
</reference>
<feature type="non-terminal residue" evidence="1">
    <location>
        <position position="62"/>
    </location>
</feature>
<keyword evidence="1" id="KW-0645">Protease</keyword>
<name>A0ABU9GKU9_COBMA</name>
<sequence length="62" mass="6919">MIDDTVVEFHLEKWRPPLPDNPQSQQLAEQALKIYQELGQTMQAVENGGGSDAAYAYHADSD</sequence>
<organism evidence="1 2">
    <name type="scientific">Cobetia marina</name>
    <name type="common">Deleya marina</name>
    <dbReference type="NCBI Taxonomy" id="28258"/>
    <lineage>
        <taxon>Bacteria</taxon>
        <taxon>Pseudomonadati</taxon>
        <taxon>Pseudomonadota</taxon>
        <taxon>Gammaproteobacteria</taxon>
        <taxon>Oceanospirillales</taxon>
        <taxon>Halomonadaceae</taxon>
        <taxon>Cobetia</taxon>
    </lineage>
</organism>
<evidence type="ECO:0000313" key="2">
    <source>
        <dbReference type="Proteomes" id="UP001378242"/>
    </source>
</evidence>
<dbReference type="Gene3D" id="3.40.630.10">
    <property type="entry name" value="Zn peptidases"/>
    <property type="match status" value="1"/>
</dbReference>
<dbReference type="EMBL" id="JBAKAP010000165">
    <property type="protein sequence ID" value="MEL0618749.1"/>
    <property type="molecule type" value="Genomic_DNA"/>
</dbReference>
<evidence type="ECO:0000313" key="1">
    <source>
        <dbReference type="EMBL" id="MEL0618749.1"/>
    </source>
</evidence>
<dbReference type="Proteomes" id="UP001378242">
    <property type="component" value="Unassembled WGS sequence"/>
</dbReference>
<keyword evidence="2" id="KW-1185">Reference proteome</keyword>
<accession>A0ABU9GKU9</accession>